<protein>
    <recommendedName>
        <fullName evidence="4">Zn(2)-C6 fungal-type domain-containing protein</fullName>
    </recommendedName>
</protein>
<dbReference type="InterPro" id="IPR036864">
    <property type="entry name" value="Zn2-C6_fun-type_DNA-bd_sf"/>
</dbReference>
<gene>
    <name evidence="5" type="ORF">IM811_000047</name>
</gene>
<evidence type="ECO:0000313" key="6">
    <source>
        <dbReference type="Proteomes" id="UP000616885"/>
    </source>
</evidence>
<feature type="compositionally biased region" description="Basic and acidic residues" evidence="3">
    <location>
        <begin position="105"/>
        <end position="114"/>
    </location>
</feature>
<comment type="subcellular location">
    <subcellularLocation>
        <location evidence="1">Nucleus</location>
    </subcellularLocation>
</comment>
<name>A0A8H7NLF8_BIOOC</name>
<evidence type="ECO:0000256" key="3">
    <source>
        <dbReference type="SAM" id="MobiDB-lite"/>
    </source>
</evidence>
<dbReference type="InterPro" id="IPR021858">
    <property type="entry name" value="Fun_TF"/>
</dbReference>
<evidence type="ECO:0000259" key="4">
    <source>
        <dbReference type="PROSITE" id="PS50048"/>
    </source>
</evidence>
<dbReference type="InterPro" id="IPR001138">
    <property type="entry name" value="Zn2Cys6_DnaBD"/>
</dbReference>
<evidence type="ECO:0000256" key="1">
    <source>
        <dbReference type="ARBA" id="ARBA00004123"/>
    </source>
</evidence>
<dbReference type="PROSITE" id="PS50048">
    <property type="entry name" value="ZN2_CY6_FUNGAL_2"/>
    <property type="match status" value="1"/>
</dbReference>
<keyword evidence="2" id="KW-0539">Nucleus</keyword>
<feature type="domain" description="Zn(2)-C6 fungal-type" evidence="4">
    <location>
        <begin position="14"/>
        <end position="43"/>
    </location>
</feature>
<dbReference type="PANTHER" id="PTHR37534">
    <property type="entry name" value="TRANSCRIPTIONAL ACTIVATOR PROTEIN UGA3"/>
    <property type="match status" value="1"/>
</dbReference>
<dbReference type="Proteomes" id="UP000616885">
    <property type="component" value="Unassembled WGS sequence"/>
</dbReference>
<dbReference type="SUPFAM" id="SSF57701">
    <property type="entry name" value="Zn2/Cys6 DNA-binding domain"/>
    <property type="match status" value="1"/>
</dbReference>
<dbReference type="Pfam" id="PF11951">
    <property type="entry name" value="Fungal_trans_2"/>
    <property type="match status" value="1"/>
</dbReference>
<evidence type="ECO:0000256" key="2">
    <source>
        <dbReference type="ARBA" id="ARBA00023242"/>
    </source>
</evidence>
<accession>A0A8H7NLF8</accession>
<organism evidence="5 6">
    <name type="scientific">Bionectria ochroleuca</name>
    <name type="common">Gliocladium roseum</name>
    <dbReference type="NCBI Taxonomy" id="29856"/>
    <lineage>
        <taxon>Eukaryota</taxon>
        <taxon>Fungi</taxon>
        <taxon>Dikarya</taxon>
        <taxon>Ascomycota</taxon>
        <taxon>Pezizomycotina</taxon>
        <taxon>Sordariomycetes</taxon>
        <taxon>Hypocreomycetidae</taxon>
        <taxon>Hypocreales</taxon>
        <taxon>Bionectriaceae</taxon>
        <taxon>Clonostachys</taxon>
    </lineage>
</organism>
<dbReference type="GO" id="GO:0000981">
    <property type="term" value="F:DNA-binding transcription factor activity, RNA polymerase II-specific"/>
    <property type="evidence" value="ECO:0007669"/>
    <property type="project" value="InterPro"/>
</dbReference>
<sequence>MPPQKRPYIPKTKGCYQCSRRRVNCDRAEPQCQKCLSRGLECSGLGVRHRFENGVASRGNWAGKADMQAIYEDEKDGVLIRRARKRNLARQDNTAKRVAKAANKRSNESETTRNDDEETQITAPAVVDIVLKEYAIDPIPEPLDLEESFEEVISTNALELYSASSSAQMVGELCSSSGYDIPWPIPSNIPSWKTQLFQLFSQHISYEMVAVDGLHNGWRHLILPFAQHDELVMNAVLTVSAFHFRLNVLGSDQYQFGSSPQCIPDPNELYKHVICGLKQQHQLDTCNIDKKHSVLMTILVLIVGTMVTGRSDFPFLFRMLESALQAVGGDDVLGSSDAAAFILSQVNKLRVYSAPLLNEETALQVISSPISAAQLLNSLSHKLSFNPESAVVLSFVNDLVQQALDIYLHQFFFIDSTPTETDVADSIARVQHFKETLEAYPAGAPGEQVLIWASFVAASGSQTEEHMEFFENVFLRHYARNGFGNIRRALEYLRKVWAREPGMRWTSLLADAKFLVM</sequence>
<dbReference type="GO" id="GO:0045944">
    <property type="term" value="P:positive regulation of transcription by RNA polymerase II"/>
    <property type="evidence" value="ECO:0007669"/>
    <property type="project" value="TreeGrafter"/>
</dbReference>
<dbReference type="EMBL" id="JADCTT010000001">
    <property type="protein sequence ID" value="KAF9758353.1"/>
    <property type="molecule type" value="Genomic_DNA"/>
</dbReference>
<dbReference type="PROSITE" id="PS00463">
    <property type="entry name" value="ZN2_CY6_FUNGAL_1"/>
    <property type="match status" value="1"/>
</dbReference>
<reference evidence="5" key="1">
    <citation type="submission" date="2020-10" db="EMBL/GenBank/DDBJ databases">
        <title>High-Quality Genome Resource of Clonostachys rosea strain S41 by Oxford Nanopore Long-Read Sequencing.</title>
        <authorList>
            <person name="Wang H."/>
        </authorList>
    </citation>
    <scope>NUCLEOTIDE SEQUENCE</scope>
    <source>
        <strain evidence="5">S41</strain>
    </source>
</reference>
<dbReference type="AlphaFoldDB" id="A0A8H7NLF8"/>
<evidence type="ECO:0000313" key="5">
    <source>
        <dbReference type="EMBL" id="KAF9758353.1"/>
    </source>
</evidence>
<proteinExistence type="predicted"/>
<dbReference type="Pfam" id="PF00172">
    <property type="entry name" value="Zn_clus"/>
    <property type="match status" value="1"/>
</dbReference>
<comment type="caution">
    <text evidence="5">The sequence shown here is derived from an EMBL/GenBank/DDBJ whole genome shotgun (WGS) entry which is preliminary data.</text>
</comment>
<feature type="region of interest" description="Disordered" evidence="3">
    <location>
        <begin position="90"/>
        <end position="119"/>
    </location>
</feature>
<dbReference type="GO" id="GO:0000976">
    <property type="term" value="F:transcription cis-regulatory region binding"/>
    <property type="evidence" value="ECO:0007669"/>
    <property type="project" value="TreeGrafter"/>
</dbReference>
<dbReference type="GO" id="GO:0005634">
    <property type="term" value="C:nucleus"/>
    <property type="evidence" value="ECO:0007669"/>
    <property type="project" value="UniProtKB-SubCell"/>
</dbReference>
<dbReference type="PANTHER" id="PTHR37534:SF17">
    <property type="entry name" value="ZN(2)-C6 FUNGAL-TYPE DOMAIN-CONTAINING PROTEIN"/>
    <property type="match status" value="1"/>
</dbReference>
<dbReference type="GO" id="GO:0008270">
    <property type="term" value="F:zinc ion binding"/>
    <property type="evidence" value="ECO:0007669"/>
    <property type="project" value="InterPro"/>
</dbReference>
<dbReference type="Gene3D" id="4.10.240.10">
    <property type="entry name" value="Zn(2)-C6 fungal-type DNA-binding domain"/>
    <property type="match status" value="1"/>
</dbReference>
<dbReference type="SMART" id="SM00066">
    <property type="entry name" value="GAL4"/>
    <property type="match status" value="1"/>
</dbReference>
<dbReference type="CDD" id="cd00067">
    <property type="entry name" value="GAL4"/>
    <property type="match status" value="1"/>
</dbReference>